<proteinExistence type="predicted"/>
<sequence>MPTEEVQTAWDWPLQKNDGIVIINNDVEKFEVGLECSYFSPKEIEINIINDSVVIHCKHESTTSECSIKREVNRTYKLPKDVDVATLKSHLNNKGTLILTALKK</sequence>
<protein>
    <submittedName>
        <fullName evidence="2">SHSP domain-containing protein</fullName>
    </submittedName>
</protein>
<reference evidence="2" key="1">
    <citation type="submission" date="2016-11" db="UniProtKB">
        <authorList>
            <consortium name="WormBaseParasite"/>
        </authorList>
    </citation>
    <scope>IDENTIFICATION</scope>
    <source>
        <strain evidence="2">KR3021</strain>
    </source>
</reference>
<dbReference type="WBParaSite" id="RSKR_0000273400.1">
    <property type="protein sequence ID" value="RSKR_0000273400.1"/>
    <property type="gene ID" value="RSKR_0000273400"/>
</dbReference>
<organism evidence="1 2">
    <name type="scientific">Rhabditophanes sp. KR3021</name>
    <dbReference type="NCBI Taxonomy" id="114890"/>
    <lineage>
        <taxon>Eukaryota</taxon>
        <taxon>Metazoa</taxon>
        <taxon>Ecdysozoa</taxon>
        <taxon>Nematoda</taxon>
        <taxon>Chromadorea</taxon>
        <taxon>Rhabditida</taxon>
        <taxon>Tylenchina</taxon>
        <taxon>Panagrolaimomorpha</taxon>
        <taxon>Strongyloidoidea</taxon>
        <taxon>Alloionematidae</taxon>
        <taxon>Rhabditophanes</taxon>
    </lineage>
</organism>
<accession>A0AC35TPX1</accession>
<evidence type="ECO:0000313" key="1">
    <source>
        <dbReference type="Proteomes" id="UP000095286"/>
    </source>
</evidence>
<name>A0AC35TPX1_9BILA</name>
<dbReference type="Proteomes" id="UP000095286">
    <property type="component" value="Unplaced"/>
</dbReference>
<evidence type="ECO:0000313" key="2">
    <source>
        <dbReference type="WBParaSite" id="RSKR_0000273400.1"/>
    </source>
</evidence>